<protein>
    <recommendedName>
        <fullName evidence="4">HicA toxin of toxin-antitoxin</fullName>
    </recommendedName>
</protein>
<dbReference type="Proteomes" id="UP001229651">
    <property type="component" value="Unassembled WGS sequence"/>
</dbReference>
<keyword evidence="3" id="KW-1185">Reference proteome</keyword>
<reference evidence="2 3" key="1">
    <citation type="submission" date="2023-07" db="EMBL/GenBank/DDBJ databases">
        <title>Sequencing the genomes of 1000 actinobacteria strains.</title>
        <authorList>
            <person name="Klenk H.-P."/>
        </authorList>
    </citation>
    <scope>NUCLEOTIDE SEQUENCE [LARGE SCALE GENOMIC DNA]</scope>
    <source>
        <strain evidence="2 3">DSM 45805</strain>
    </source>
</reference>
<feature type="compositionally biased region" description="Basic and acidic residues" evidence="1">
    <location>
        <begin position="73"/>
        <end position="84"/>
    </location>
</feature>
<comment type="caution">
    <text evidence="2">The sequence shown here is derived from an EMBL/GenBank/DDBJ whole genome shotgun (WGS) entry which is preliminary data.</text>
</comment>
<name>A0ABU0EMU0_9PSEU</name>
<evidence type="ECO:0000313" key="3">
    <source>
        <dbReference type="Proteomes" id="UP001229651"/>
    </source>
</evidence>
<accession>A0ABU0EMU0</accession>
<feature type="region of interest" description="Disordered" evidence="1">
    <location>
        <begin position="60"/>
        <end position="84"/>
    </location>
</feature>
<evidence type="ECO:0008006" key="4">
    <source>
        <dbReference type="Google" id="ProtNLM"/>
    </source>
</evidence>
<dbReference type="EMBL" id="JAUSUT010000001">
    <property type="protein sequence ID" value="MDQ0376587.1"/>
    <property type="molecule type" value="Genomic_DNA"/>
</dbReference>
<evidence type="ECO:0000256" key="1">
    <source>
        <dbReference type="SAM" id="MobiDB-lite"/>
    </source>
</evidence>
<gene>
    <name evidence="2" type="ORF">FB470_000581</name>
</gene>
<dbReference type="RefSeq" id="WP_306988508.1">
    <property type="nucleotide sequence ID" value="NZ_JAUSUT010000001.1"/>
</dbReference>
<sequence length="84" mass="9734">MGREDELEKLIAWAESQGWTVKTDKKGYRHFYNPAGDWVVRHPATPGNPRRRLAEVQTALKRNGLEVPPPSRAEQRRRARKEAD</sequence>
<proteinExistence type="predicted"/>
<evidence type="ECO:0000313" key="2">
    <source>
        <dbReference type="EMBL" id="MDQ0376587.1"/>
    </source>
</evidence>
<organism evidence="2 3">
    <name type="scientific">Amycolatopsis thermophila</name>
    <dbReference type="NCBI Taxonomy" id="206084"/>
    <lineage>
        <taxon>Bacteria</taxon>
        <taxon>Bacillati</taxon>
        <taxon>Actinomycetota</taxon>
        <taxon>Actinomycetes</taxon>
        <taxon>Pseudonocardiales</taxon>
        <taxon>Pseudonocardiaceae</taxon>
        <taxon>Amycolatopsis</taxon>
    </lineage>
</organism>